<keyword evidence="4" id="KW-0503">Monooxygenase</keyword>
<proteinExistence type="predicted"/>
<keyword evidence="2" id="KW-0288">FMN</keyword>
<evidence type="ECO:0000313" key="4">
    <source>
        <dbReference type="EMBL" id="MDM4016123.1"/>
    </source>
</evidence>
<accession>A0ABT7PHZ9</accession>
<evidence type="ECO:0000256" key="1">
    <source>
        <dbReference type="ARBA" id="ARBA00022630"/>
    </source>
</evidence>
<gene>
    <name evidence="4" type="ORF">QTN89_11840</name>
</gene>
<dbReference type="GO" id="GO:0004497">
    <property type="term" value="F:monooxygenase activity"/>
    <property type="evidence" value="ECO:0007669"/>
    <property type="project" value="UniProtKB-KW"/>
</dbReference>
<dbReference type="PANTHER" id="PTHR32332">
    <property type="entry name" value="2-NITROPROPANE DIOXYGENASE"/>
    <property type="match status" value="1"/>
</dbReference>
<dbReference type="CDD" id="cd04730">
    <property type="entry name" value="NPD_like"/>
    <property type="match status" value="1"/>
</dbReference>
<name>A0ABT7PHZ9_9BACT</name>
<dbReference type="EC" id="1.13.12.-" evidence="4"/>
<keyword evidence="3 4" id="KW-0560">Oxidoreductase</keyword>
<dbReference type="Gene3D" id="3.20.20.70">
    <property type="entry name" value="Aldolase class I"/>
    <property type="match status" value="1"/>
</dbReference>
<keyword evidence="5" id="KW-1185">Reference proteome</keyword>
<organism evidence="4 5">
    <name type="scientific">Roseiconus lacunae</name>
    <dbReference type="NCBI Taxonomy" id="2605694"/>
    <lineage>
        <taxon>Bacteria</taxon>
        <taxon>Pseudomonadati</taxon>
        <taxon>Planctomycetota</taxon>
        <taxon>Planctomycetia</taxon>
        <taxon>Pirellulales</taxon>
        <taxon>Pirellulaceae</taxon>
        <taxon>Roseiconus</taxon>
    </lineage>
</organism>
<dbReference type="Proteomes" id="UP001239462">
    <property type="component" value="Unassembled WGS sequence"/>
</dbReference>
<dbReference type="RefSeq" id="WP_289163740.1">
    <property type="nucleotide sequence ID" value="NZ_JASZZN010000007.1"/>
</dbReference>
<dbReference type="PANTHER" id="PTHR32332:SF20">
    <property type="entry name" value="2-NITROPROPANE DIOXYGENASE-LIKE PROTEIN"/>
    <property type="match status" value="1"/>
</dbReference>
<dbReference type="InterPro" id="IPR013785">
    <property type="entry name" value="Aldolase_TIM"/>
</dbReference>
<dbReference type="InterPro" id="IPR004136">
    <property type="entry name" value="NMO"/>
</dbReference>
<dbReference type="EMBL" id="JASZZN010000007">
    <property type="protein sequence ID" value="MDM4016123.1"/>
    <property type="molecule type" value="Genomic_DNA"/>
</dbReference>
<protein>
    <submittedName>
        <fullName evidence="4">Nitronate monooxygenase</fullName>
        <ecNumber evidence="4">1.13.12.-</ecNumber>
    </submittedName>
</protein>
<evidence type="ECO:0000313" key="5">
    <source>
        <dbReference type="Proteomes" id="UP001239462"/>
    </source>
</evidence>
<evidence type="ECO:0000256" key="2">
    <source>
        <dbReference type="ARBA" id="ARBA00022643"/>
    </source>
</evidence>
<dbReference type="Pfam" id="PF03060">
    <property type="entry name" value="NMO"/>
    <property type="match status" value="1"/>
</dbReference>
<evidence type="ECO:0000256" key="3">
    <source>
        <dbReference type="ARBA" id="ARBA00023002"/>
    </source>
</evidence>
<reference evidence="4 5" key="1">
    <citation type="submission" date="2023-06" db="EMBL/GenBank/DDBJ databases">
        <title>Roseiconus lacunae JC819 isolated from Gulf of Mannar region, Tamil Nadu.</title>
        <authorList>
            <person name="Pk S."/>
            <person name="Ch S."/>
            <person name="Ch V.R."/>
        </authorList>
    </citation>
    <scope>NUCLEOTIDE SEQUENCE [LARGE SCALE GENOMIC DNA]</scope>
    <source>
        <strain evidence="4 5">JC819</strain>
    </source>
</reference>
<dbReference type="SUPFAM" id="SSF51412">
    <property type="entry name" value="Inosine monophosphate dehydrogenase (IMPDH)"/>
    <property type="match status" value="1"/>
</dbReference>
<keyword evidence="1" id="KW-0285">Flavoprotein</keyword>
<comment type="caution">
    <text evidence="4">The sequence shown here is derived from an EMBL/GenBank/DDBJ whole genome shotgun (WGS) entry which is preliminary data.</text>
</comment>
<sequence>MTKTDPLKTEFCSLVGCDYPIIQAGMGGVARWELAAAVSAAGAFGCLGMVRESADRIRSEIRAVRQRTDRPFGVNLIPAATPPQLFAQELAACIDENVEHIVYFWDVVPAAIDAAKRGGCKVLYQVGSVEDAVEAEAAGADVIIAQGVEGGGHVHGHVTSLTLLPQVINAVKIPVIASGGFADGASLIAAIALGSAGVHCGTVFVASEESFAHQIHKERIIQARETETVHTDAFAINWPPQSPVRVLANKTTQCLNDRLWGYSDQSFPHDAIAEEEGRPVYRFSTDSPLRSMTGELDQLALFAGQVTGQVNEIRPAAMIVDQMIRHARQRLKQLGFDDVWREE</sequence>